<dbReference type="STRING" id="94130.A0A2Z6RPR1"/>
<dbReference type="InterPro" id="IPR036397">
    <property type="entry name" value="RNaseH_sf"/>
</dbReference>
<dbReference type="EMBL" id="BEXD01003953">
    <property type="protein sequence ID" value="GBC04564.1"/>
    <property type="molecule type" value="Genomic_DNA"/>
</dbReference>
<evidence type="ECO:0000313" key="2">
    <source>
        <dbReference type="EMBL" id="GBC04564.1"/>
    </source>
</evidence>
<dbReference type="NCBIfam" id="NF033545">
    <property type="entry name" value="transpos_IS630"/>
    <property type="match status" value="1"/>
</dbReference>
<sequence length="424" mass="49205">MNSNNRLHKNVLNNGINVSRIFDYLFSHHHNIQSLLQQQIQQRVQKPVVYQQSGVQQSFNTIQPSQAYSNNNTYDITSFQQFFLICKAYHSRVFSLVAYRLVNSSMPKEFSEDLYWRIIYLYIDGLSTVEIANTLHMSKGVVNKIKKRYNRWACVINPFRGVPGRRKLFNRRDMIILRNLVSEKVDWYLDELVYEMESLTGKRASIAALWRSLQYLGITRKKLQKAALERNEIVRAHYLATIGEHYTRNQLIFIDESAKDERSLSRLYGYSLRNTPAQKKVVFVRGKRYTILPALTLDGFVAIDIFEGSCDKKKFVDFVLDQVVPIMNPYPGDNSVIVMDNARIHHDNELVALLEGLGCHVVFLPPYSPDFNPIETAFSTIKSWIRHNRDFMKACNDPIYALLVACSQITPQMAQTFFEASIYV</sequence>
<accession>A0A2Z6RPR1</accession>
<dbReference type="PANTHER" id="PTHR46564">
    <property type="entry name" value="TRANSPOSASE"/>
    <property type="match status" value="1"/>
</dbReference>
<name>A0A2Z6RPR1_9GLOM</name>
<dbReference type="GO" id="GO:0003676">
    <property type="term" value="F:nucleic acid binding"/>
    <property type="evidence" value="ECO:0007669"/>
    <property type="project" value="InterPro"/>
</dbReference>
<dbReference type="InterPro" id="IPR047655">
    <property type="entry name" value="Transpos_IS630-like"/>
</dbReference>
<dbReference type="InterPro" id="IPR012337">
    <property type="entry name" value="RNaseH-like_sf"/>
</dbReference>
<protein>
    <recommendedName>
        <fullName evidence="1">Tc1-like transposase DDE domain-containing protein</fullName>
    </recommendedName>
</protein>
<dbReference type="Gene3D" id="1.10.10.10">
    <property type="entry name" value="Winged helix-like DNA-binding domain superfamily/Winged helix DNA-binding domain"/>
    <property type="match status" value="1"/>
</dbReference>
<dbReference type="Proteomes" id="UP000247702">
    <property type="component" value="Unassembled WGS sequence"/>
</dbReference>
<dbReference type="AlphaFoldDB" id="A0A2Z6RPR1"/>
<feature type="domain" description="Tc1-like transposase DDE" evidence="1">
    <location>
        <begin position="250"/>
        <end position="391"/>
    </location>
</feature>
<gene>
    <name evidence="2" type="ORF">RclHR1_05740006</name>
</gene>
<dbReference type="SUPFAM" id="SSF53098">
    <property type="entry name" value="Ribonuclease H-like"/>
    <property type="match status" value="1"/>
</dbReference>
<comment type="caution">
    <text evidence="2">The sequence shown here is derived from an EMBL/GenBank/DDBJ whole genome shotgun (WGS) entry which is preliminary data.</text>
</comment>
<dbReference type="InterPro" id="IPR038717">
    <property type="entry name" value="Tc1-like_DDE_dom"/>
</dbReference>
<reference evidence="2 3" key="1">
    <citation type="submission" date="2017-11" db="EMBL/GenBank/DDBJ databases">
        <title>The genome of Rhizophagus clarus HR1 reveals common genetic basis of auxotrophy among arbuscular mycorrhizal fungi.</title>
        <authorList>
            <person name="Kobayashi Y."/>
        </authorList>
    </citation>
    <scope>NUCLEOTIDE SEQUENCE [LARGE SCALE GENOMIC DNA]</scope>
    <source>
        <strain evidence="2 3">HR1</strain>
    </source>
</reference>
<dbReference type="SUPFAM" id="SSF46689">
    <property type="entry name" value="Homeodomain-like"/>
    <property type="match status" value="1"/>
</dbReference>
<keyword evidence="3" id="KW-1185">Reference proteome</keyword>
<evidence type="ECO:0000313" key="3">
    <source>
        <dbReference type="Proteomes" id="UP000247702"/>
    </source>
</evidence>
<dbReference type="InterPro" id="IPR009057">
    <property type="entry name" value="Homeodomain-like_sf"/>
</dbReference>
<organism evidence="2 3">
    <name type="scientific">Rhizophagus clarus</name>
    <dbReference type="NCBI Taxonomy" id="94130"/>
    <lineage>
        <taxon>Eukaryota</taxon>
        <taxon>Fungi</taxon>
        <taxon>Fungi incertae sedis</taxon>
        <taxon>Mucoromycota</taxon>
        <taxon>Glomeromycotina</taxon>
        <taxon>Glomeromycetes</taxon>
        <taxon>Glomerales</taxon>
        <taxon>Glomeraceae</taxon>
        <taxon>Rhizophagus</taxon>
    </lineage>
</organism>
<dbReference type="Pfam" id="PF13358">
    <property type="entry name" value="DDE_3"/>
    <property type="match status" value="1"/>
</dbReference>
<dbReference type="InterPro" id="IPR036388">
    <property type="entry name" value="WH-like_DNA-bd_sf"/>
</dbReference>
<dbReference type="PANTHER" id="PTHR46564:SF1">
    <property type="entry name" value="TRANSPOSASE"/>
    <property type="match status" value="1"/>
</dbReference>
<dbReference type="Gene3D" id="3.30.420.10">
    <property type="entry name" value="Ribonuclease H-like superfamily/Ribonuclease H"/>
    <property type="match status" value="1"/>
</dbReference>
<evidence type="ECO:0000259" key="1">
    <source>
        <dbReference type="Pfam" id="PF13358"/>
    </source>
</evidence>
<proteinExistence type="predicted"/>